<keyword evidence="5" id="KW-0662">Pyridine nucleotide biosynthesis</keyword>
<dbReference type="GO" id="GO:0051539">
    <property type="term" value="F:4 iron, 4 sulfur cluster binding"/>
    <property type="evidence" value="ECO:0007669"/>
    <property type="project" value="UniProtKB-KW"/>
</dbReference>
<dbReference type="InterPro" id="IPR003473">
    <property type="entry name" value="NadA"/>
</dbReference>
<dbReference type="NCBIfam" id="TIGR00550">
    <property type="entry name" value="nadA"/>
    <property type="match status" value="1"/>
</dbReference>
<keyword evidence="8" id="KW-0408">Iron</keyword>
<dbReference type="GO" id="GO:0034628">
    <property type="term" value="P:'de novo' NAD+ biosynthetic process from L-aspartate"/>
    <property type="evidence" value="ECO:0007669"/>
    <property type="project" value="TreeGrafter"/>
</dbReference>
<dbReference type="SUPFAM" id="SSF142754">
    <property type="entry name" value="NadA-like"/>
    <property type="match status" value="1"/>
</dbReference>
<proteinExistence type="predicted"/>
<dbReference type="InterPro" id="IPR036094">
    <property type="entry name" value="NadA_sf"/>
</dbReference>
<comment type="cofactor">
    <cofactor evidence="1">
        <name>[4Fe-4S] cluster</name>
        <dbReference type="ChEBI" id="CHEBI:49883"/>
    </cofactor>
</comment>
<dbReference type="EC" id="2.5.1.72" evidence="3 10"/>
<keyword evidence="7" id="KW-0479">Metal-binding</keyword>
<evidence type="ECO:0000256" key="2">
    <source>
        <dbReference type="ARBA" id="ARBA00005065"/>
    </source>
</evidence>
<comment type="caution">
    <text evidence="11">The sequence shown here is derived from an EMBL/GenBank/DDBJ whole genome shotgun (WGS) entry which is preliminary data.</text>
</comment>
<evidence type="ECO:0000256" key="6">
    <source>
        <dbReference type="ARBA" id="ARBA00022679"/>
    </source>
</evidence>
<dbReference type="PANTHER" id="PTHR30573:SF0">
    <property type="entry name" value="QUINOLINATE SYNTHASE, CHLOROPLASTIC"/>
    <property type="match status" value="1"/>
</dbReference>
<evidence type="ECO:0000256" key="9">
    <source>
        <dbReference type="ARBA" id="ARBA00023014"/>
    </source>
</evidence>
<reference evidence="11" key="1">
    <citation type="journal article" date="2020" name="mSystems">
        <title>Genome- and Community-Level Interaction Insights into Carbon Utilization and Element Cycling Functions of Hydrothermarchaeota in Hydrothermal Sediment.</title>
        <authorList>
            <person name="Zhou Z."/>
            <person name="Liu Y."/>
            <person name="Xu W."/>
            <person name="Pan J."/>
            <person name="Luo Z.H."/>
            <person name="Li M."/>
        </authorList>
    </citation>
    <scope>NUCLEOTIDE SEQUENCE [LARGE SCALE GENOMIC DNA]</scope>
    <source>
        <strain evidence="11">SpSt-1182</strain>
    </source>
</reference>
<dbReference type="GO" id="GO:0046872">
    <property type="term" value="F:metal ion binding"/>
    <property type="evidence" value="ECO:0007669"/>
    <property type="project" value="UniProtKB-KW"/>
</dbReference>
<evidence type="ECO:0000256" key="1">
    <source>
        <dbReference type="ARBA" id="ARBA00001966"/>
    </source>
</evidence>
<accession>A0A7V0T5A2</accession>
<dbReference type="Pfam" id="PF02445">
    <property type="entry name" value="NadA"/>
    <property type="match status" value="1"/>
</dbReference>
<dbReference type="UniPathway" id="UPA00253">
    <property type="reaction ID" value="UER00327"/>
</dbReference>
<keyword evidence="6" id="KW-0808">Transferase</keyword>
<evidence type="ECO:0000256" key="10">
    <source>
        <dbReference type="NCBIfam" id="TIGR00550"/>
    </source>
</evidence>
<dbReference type="PANTHER" id="PTHR30573">
    <property type="entry name" value="QUINOLINATE SYNTHETASE A"/>
    <property type="match status" value="1"/>
</dbReference>
<organism evidence="11">
    <name type="scientific">candidate division WOR-3 bacterium</name>
    <dbReference type="NCBI Taxonomy" id="2052148"/>
    <lineage>
        <taxon>Bacteria</taxon>
        <taxon>Bacteria division WOR-3</taxon>
    </lineage>
</organism>
<dbReference type="Proteomes" id="UP000885672">
    <property type="component" value="Unassembled WGS sequence"/>
</dbReference>
<sequence>METVSRLKHDTGAVILAHNYQAPEIYQVADFIGDSLELARRAAAADPGIIVFCGVRFMAETAKLLCPRARVILAEPNAGCRMADMVTADALAAKRRELGDVTVVSYVNTPADVKAESDICCTSANAAAVVGSVPAGRRILFVPDRNLADWAGREAGREMIAWPGFCYVHAVFTASDVERARTQWPQAKVIAHPECRPEVLAAADHVASTGGMLRLAAGLEEVVLGTEAGMCARVNLDHPAVACHPLRRTALCANMKLTSLESVREALFGRVEEIVIPEPVADRARRAIERMLELG</sequence>
<dbReference type="Gene3D" id="3.40.50.10800">
    <property type="entry name" value="NadA-like"/>
    <property type="match status" value="3"/>
</dbReference>
<dbReference type="EMBL" id="DSBX01000088">
    <property type="protein sequence ID" value="HDQ99100.1"/>
    <property type="molecule type" value="Genomic_DNA"/>
</dbReference>
<dbReference type="AlphaFoldDB" id="A0A7V0T5A2"/>
<gene>
    <name evidence="11" type="primary">nadA</name>
    <name evidence="11" type="ORF">ENN51_02285</name>
</gene>
<protein>
    <recommendedName>
        <fullName evidence="3 10">Quinolinate synthase</fullName>
        <ecNumber evidence="3 10">2.5.1.72</ecNumber>
    </recommendedName>
</protein>
<dbReference type="NCBIfam" id="NF006878">
    <property type="entry name" value="PRK09375.1-2"/>
    <property type="match status" value="1"/>
</dbReference>
<evidence type="ECO:0000256" key="3">
    <source>
        <dbReference type="ARBA" id="ARBA00012669"/>
    </source>
</evidence>
<evidence type="ECO:0000256" key="4">
    <source>
        <dbReference type="ARBA" id="ARBA00022485"/>
    </source>
</evidence>
<keyword evidence="4" id="KW-0004">4Fe-4S</keyword>
<comment type="pathway">
    <text evidence="2">Cofactor biosynthesis; NAD(+) biosynthesis; quinolinate from iminoaspartate: step 1/1.</text>
</comment>
<evidence type="ECO:0000256" key="5">
    <source>
        <dbReference type="ARBA" id="ARBA00022642"/>
    </source>
</evidence>
<evidence type="ECO:0000256" key="8">
    <source>
        <dbReference type="ARBA" id="ARBA00023004"/>
    </source>
</evidence>
<dbReference type="GO" id="GO:0008987">
    <property type="term" value="F:quinolinate synthetase A activity"/>
    <property type="evidence" value="ECO:0007669"/>
    <property type="project" value="UniProtKB-UniRule"/>
</dbReference>
<evidence type="ECO:0000313" key="11">
    <source>
        <dbReference type="EMBL" id="HDQ99100.1"/>
    </source>
</evidence>
<name>A0A7V0T5A2_UNCW3</name>
<evidence type="ECO:0000256" key="7">
    <source>
        <dbReference type="ARBA" id="ARBA00022723"/>
    </source>
</evidence>
<keyword evidence="9" id="KW-0411">Iron-sulfur</keyword>